<evidence type="ECO:0000256" key="2">
    <source>
        <dbReference type="ARBA" id="ARBA00022490"/>
    </source>
</evidence>
<dbReference type="SUPFAM" id="SSF48295">
    <property type="entry name" value="TrpR-like"/>
    <property type="match status" value="1"/>
</dbReference>
<proteinExistence type="inferred from homology"/>
<dbReference type="EMBL" id="MGES01000004">
    <property type="protein sequence ID" value="OGL89415.1"/>
    <property type="molecule type" value="Genomic_DNA"/>
</dbReference>
<evidence type="ECO:0000256" key="5">
    <source>
        <dbReference type="ARBA" id="ARBA00022840"/>
    </source>
</evidence>
<dbReference type="Proteomes" id="UP000176678">
    <property type="component" value="Unassembled WGS sequence"/>
</dbReference>
<dbReference type="Gene3D" id="3.40.50.300">
    <property type="entry name" value="P-loop containing nucleotide triphosphate hydrolases"/>
    <property type="match status" value="1"/>
</dbReference>
<dbReference type="FunFam" id="3.40.50.300:FF:000668">
    <property type="entry name" value="Chromosomal replication initiator protein DnaA"/>
    <property type="match status" value="1"/>
</dbReference>
<dbReference type="InterPro" id="IPR013159">
    <property type="entry name" value="DnaA_C"/>
</dbReference>
<evidence type="ECO:0000256" key="11">
    <source>
        <dbReference type="RuleBase" id="RU004227"/>
    </source>
</evidence>
<dbReference type="Gene3D" id="1.10.1750.10">
    <property type="match status" value="1"/>
</dbReference>
<keyword evidence="6 8" id="KW-0446">Lipid-binding</keyword>
<keyword evidence="7 8" id="KW-0238">DNA-binding</keyword>
<dbReference type="SMART" id="SM00382">
    <property type="entry name" value="AAA"/>
    <property type="match status" value="1"/>
</dbReference>
<dbReference type="Pfam" id="PF08299">
    <property type="entry name" value="Bac_DnaA_C"/>
    <property type="match status" value="1"/>
</dbReference>
<evidence type="ECO:0000256" key="9">
    <source>
        <dbReference type="NCBIfam" id="TIGR00362"/>
    </source>
</evidence>
<dbReference type="STRING" id="1802410.A3H75_03180"/>
<dbReference type="Pfam" id="PF00308">
    <property type="entry name" value="Bac_DnaA"/>
    <property type="match status" value="1"/>
</dbReference>
<reference evidence="14 15" key="1">
    <citation type="journal article" date="2016" name="Nat. Commun.">
        <title>Thousands of microbial genomes shed light on interconnected biogeochemical processes in an aquifer system.</title>
        <authorList>
            <person name="Anantharaman K."/>
            <person name="Brown C.T."/>
            <person name="Hug L.A."/>
            <person name="Sharon I."/>
            <person name="Castelle C.J."/>
            <person name="Probst A.J."/>
            <person name="Thomas B.C."/>
            <person name="Singh A."/>
            <person name="Wilkins M.J."/>
            <person name="Karaoz U."/>
            <person name="Brodie E.L."/>
            <person name="Williams K.H."/>
            <person name="Hubbard S.S."/>
            <person name="Banfield J.F."/>
        </authorList>
    </citation>
    <scope>NUCLEOTIDE SEQUENCE [LARGE SCALE GENOMIC DNA]</scope>
</reference>
<name>A0A1F7VFY9_9BACT</name>
<dbReference type="GO" id="GO:0006270">
    <property type="term" value="P:DNA replication initiation"/>
    <property type="evidence" value="ECO:0007669"/>
    <property type="project" value="UniProtKB-UniRule"/>
</dbReference>
<feature type="binding site" evidence="8">
    <location>
        <position position="173"/>
    </location>
    <ligand>
        <name>ATP</name>
        <dbReference type="ChEBI" id="CHEBI:30616"/>
    </ligand>
</feature>
<dbReference type="GO" id="GO:0003688">
    <property type="term" value="F:DNA replication origin binding"/>
    <property type="evidence" value="ECO:0007669"/>
    <property type="project" value="UniProtKB-UniRule"/>
</dbReference>
<dbReference type="GO" id="GO:0005737">
    <property type="term" value="C:cytoplasm"/>
    <property type="evidence" value="ECO:0007669"/>
    <property type="project" value="UniProtKB-SubCell"/>
</dbReference>
<dbReference type="InterPro" id="IPR001957">
    <property type="entry name" value="Chromosome_initiator_DnaA"/>
</dbReference>
<dbReference type="InterPro" id="IPR027417">
    <property type="entry name" value="P-loop_NTPase"/>
</dbReference>
<feature type="binding site" evidence="8">
    <location>
        <position position="174"/>
    </location>
    <ligand>
        <name>ATP</name>
        <dbReference type="ChEBI" id="CHEBI:30616"/>
    </ligand>
</feature>
<evidence type="ECO:0000313" key="14">
    <source>
        <dbReference type="EMBL" id="OGL89415.1"/>
    </source>
</evidence>
<comment type="subcellular location">
    <subcellularLocation>
        <location evidence="8">Cytoplasm</location>
    </subcellularLocation>
</comment>
<evidence type="ECO:0000256" key="3">
    <source>
        <dbReference type="ARBA" id="ARBA00022705"/>
    </source>
</evidence>
<dbReference type="InterPro" id="IPR020591">
    <property type="entry name" value="Chromosome_initiator_DnaA-like"/>
</dbReference>
<evidence type="ECO:0000256" key="10">
    <source>
        <dbReference type="RuleBase" id="RU000577"/>
    </source>
</evidence>
<evidence type="ECO:0000256" key="8">
    <source>
        <dbReference type="HAMAP-Rule" id="MF_00377"/>
    </source>
</evidence>
<keyword evidence="3 8" id="KW-0235">DNA replication</keyword>
<keyword evidence="4 8" id="KW-0547">Nucleotide-binding</keyword>
<comment type="caution">
    <text evidence="8">Lacks conserved residue(s) required for the propagation of feature annotation.</text>
</comment>
<dbReference type="GO" id="GO:0005886">
    <property type="term" value="C:plasma membrane"/>
    <property type="evidence" value="ECO:0007669"/>
    <property type="project" value="TreeGrafter"/>
</dbReference>
<comment type="caution">
    <text evidence="14">The sequence shown here is derived from an EMBL/GenBank/DDBJ whole genome shotgun (WGS) entry which is preliminary data.</text>
</comment>
<evidence type="ECO:0000256" key="1">
    <source>
        <dbReference type="ARBA" id="ARBA00006583"/>
    </source>
</evidence>
<evidence type="ECO:0000256" key="6">
    <source>
        <dbReference type="ARBA" id="ARBA00023121"/>
    </source>
</evidence>
<comment type="similarity">
    <text evidence="1 8 11">Belongs to the DnaA family.</text>
</comment>
<comment type="function">
    <text evidence="8 10">Plays an essential role in the initiation and regulation of chromosomal replication. ATP-DnaA binds to the origin of replication (oriC) to initiate formation of the DNA replication initiation complex once per cell cycle. Binds the DnaA box (a 9 base pair repeat at the origin) and separates the double-stranded (ds)DNA. Forms a right-handed helical filament on oriC DNA; dsDNA binds to the exterior of the filament while single-stranded (ss)DNA is stabiized in the filament's interior. The ATP-DnaA-oriC complex binds and stabilizes one strand of the AT-rich DNA unwinding element (DUE), permitting loading of DNA polymerase. After initiation quickly degrades to an ADP-DnaA complex that is not apt for DNA replication. Binds acidic phospholipids.</text>
</comment>
<dbReference type="Gene3D" id="3.30.300.180">
    <property type="match status" value="1"/>
</dbReference>
<dbReference type="InterPro" id="IPR003593">
    <property type="entry name" value="AAA+_ATPase"/>
</dbReference>
<dbReference type="NCBIfam" id="TIGR00362">
    <property type="entry name" value="DnaA"/>
    <property type="match status" value="1"/>
</dbReference>
<dbReference type="PRINTS" id="PR00051">
    <property type="entry name" value="DNAA"/>
</dbReference>
<dbReference type="InterPro" id="IPR024633">
    <property type="entry name" value="DnaA_N_dom"/>
</dbReference>
<accession>A0A1F7VFY9</accession>
<evidence type="ECO:0000256" key="7">
    <source>
        <dbReference type="ARBA" id="ARBA00023125"/>
    </source>
</evidence>
<dbReference type="GO" id="GO:0008289">
    <property type="term" value="F:lipid binding"/>
    <property type="evidence" value="ECO:0007669"/>
    <property type="project" value="UniProtKB-KW"/>
</dbReference>
<comment type="subunit">
    <text evidence="8">Oligomerizes as a right-handed, spiral filament on DNA at oriC.</text>
</comment>
<dbReference type="Gene3D" id="1.10.8.60">
    <property type="match status" value="1"/>
</dbReference>
<keyword evidence="2 8" id="KW-0963">Cytoplasm</keyword>
<dbReference type="CDD" id="cd00009">
    <property type="entry name" value="AAA"/>
    <property type="match status" value="1"/>
</dbReference>
<organism evidence="14 15">
    <name type="scientific">Candidatus Uhrbacteria bacterium RIFCSPLOWO2_02_FULL_51_9</name>
    <dbReference type="NCBI Taxonomy" id="1802410"/>
    <lineage>
        <taxon>Bacteria</taxon>
        <taxon>Candidatus Uhriibacteriota</taxon>
    </lineage>
</organism>
<dbReference type="Pfam" id="PF11638">
    <property type="entry name" value="DnaA_N"/>
    <property type="match status" value="1"/>
</dbReference>
<feature type="binding site" evidence="8">
    <location>
        <position position="175"/>
    </location>
    <ligand>
        <name>ATP</name>
        <dbReference type="ChEBI" id="CHEBI:30616"/>
    </ligand>
</feature>
<dbReference type="SMART" id="SM00760">
    <property type="entry name" value="Bac_DnaA_C"/>
    <property type="match status" value="1"/>
</dbReference>
<evidence type="ECO:0000259" key="12">
    <source>
        <dbReference type="SMART" id="SM00382"/>
    </source>
</evidence>
<feature type="region of interest" description="Domain IV, binds dsDNA" evidence="8">
    <location>
        <begin position="343"/>
        <end position="472"/>
    </location>
</feature>
<keyword evidence="5 8" id="KW-0067">ATP-binding</keyword>
<dbReference type="PANTHER" id="PTHR30050">
    <property type="entry name" value="CHROMOSOMAL REPLICATION INITIATOR PROTEIN DNAA"/>
    <property type="match status" value="1"/>
</dbReference>
<sequence>MDTHAIWNAVLGELELAVSKASFTTWFRNTGITHFDNGEIVICVPNAFTKAYIEKKYHQPILHSLERVTGKPVRRVEYQVENMRNYSPQEVVFEHAAYVIPHGSVLAPNNPLLANMQESAPAANKYGLNPRYTFDTFIVGKSNELAHAACQAVAARPGEAYNPLFVYGGVGLGKTHLLQAVGNYIAQDSGKKVLYVSIDTFTNDFIHAIREGRAREVKDLYRLVDVLIIDDMQFISGKERTQEEFFHTFNELHQQRKQIIISSDRPPKAIPGIEDRLRSRLGWGMIVDTAAPDLETRVAILDARCREKCFPIPLNILQTIATIIQTNIRELEGALNKIIAYHQLKNIEPTEEAVRSILSTLESATVRSSVTPKSIISTVAEFYGIAIDSITGQSREKRYAMPRQVIMFLLRKELAMSFPAIGGELGGRDHTTAMHAYSKIELCAENDLKLKQEIEMIKQRVYTTSVPNSAPR</sequence>
<comment type="domain">
    <text evidence="8">Domain I is involved in oligomerization and binding regulators, domain II is flexibile and of varying length in different bacteria, domain III forms the AAA+ region, while domain IV binds dsDNA.</text>
</comment>
<evidence type="ECO:0000313" key="15">
    <source>
        <dbReference type="Proteomes" id="UP000176678"/>
    </source>
</evidence>
<dbReference type="GO" id="GO:0005524">
    <property type="term" value="F:ATP binding"/>
    <property type="evidence" value="ECO:0007669"/>
    <property type="project" value="UniProtKB-UniRule"/>
</dbReference>
<dbReference type="CDD" id="cd06571">
    <property type="entry name" value="Bac_DnaA_C"/>
    <property type="match status" value="1"/>
</dbReference>
<evidence type="ECO:0000256" key="4">
    <source>
        <dbReference type="ARBA" id="ARBA00022741"/>
    </source>
</evidence>
<dbReference type="GO" id="GO:0006275">
    <property type="term" value="P:regulation of DNA replication"/>
    <property type="evidence" value="ECO:0007669"/>
    <property type="project" value="UniProtKB-UniRule"/>
</dbReference>
<feature type="domain" description="AAA+ ATPase" evidence="12">
    <location>
        <begin position="160"/>
        <end position="314"/>
    </location>
</feature>
<feature type="domain" description="Chromosomal replication initiator DnaA C-terminal" evidence="13">
    <location>
        <begin position="371"/>
        <end position="440"/>
    </location>
</feature>
<dbReference type="AlphaFoldDB" id="A0A1F7VFY9"/>
<evidence type="ECO:0000259" key="13">
    <source>
        <dbReference type="SMART" id="SM00760"/>
    </source>
</evidence>
<feature type="region of interest" description="Domain I, interacts with DnaA modulators" evidence="8">
    <location>
        <begin position="1"/>
        <end position="97"/>
    </location>
</feature>
<dbReference type="HAMAP" id="MF_00377">
    <property type="entry name" value="DnaA_bact"/>
    <property type="match status" value="1"/>
</dbReference>
<dbReference type="InterPro" id="IPR013317">
    <property type="entry name" value="DnaA_dom"/>
</dbReference>
<feature type="binding site" evidence="8">
    <location>
        <position position="171"/>
    </location>
    <ligand>
        <name>ATP</name>
        <dbReference type="ChEBI" id="CHEBI:30616"/>
    </ligand>
</feature>
<dbReference type="InterPro" id="IPR038454">
    <property type="entry name" value="DnaA_N_sf"/>
</dbReference>
<dbReference type="InterPro" id="IPR010921">
    <property type="entry name" value="Trp_repressor/repl_initiator"/>
</dbReference>
<dbReference type="SUPFAM" id="SSF52540">
    <property type="entry name" value="P-loop containing nucleoside triphosphate hydrolases"/>
    <property type="match status" value="1"/>
</dbReference>
<protein>
    <recommendedName>
        <fullName evidence="8 9">Chromosomal replication initiator protein DnaA</fullName>
    </recommendedName>
</protein>
<dbReference type="PANTHER" id="PTHR30050:SF2">
    <property type="entry name" value="CHROMOSOMAL REPLICATION INITIATOR PROTEIN DNAA"/>
    <property type="match status" value="1"/>
</dbReference>
<gene>
    <name evidence="8" type="primary">dnaA</name>
    <name evidence="14" type="ORF">A3H75_03180</name>
</gene>